<keyword evidence="4" id="KW-1185">Reference proteome</keyword>
<accession>A0ABD0JKU2</accession>
<dbReference type="Proteomes" id="UP001519460">
    <property type="component" value="Unassembled WGS sequence"/>
</dbReference>
<feature type="coiled-coil region" evidence="1">
    <location>
        <begin position="69"/>
        <end position="117"/>
    </location>
</feature>
<comment type="caution">
    <text evidence="3">The sequence shown here is derived from an EMBL/GenBank/DDBJ whole genome shotgun (WGS) entry which is preliminary data.</text>
</comment>
<feature type="compositionally biased region" description="Polar residues" evidence="2">
    <location>
        <begin position="384"/>
        <end position="395"/>
    </location>
</feature>
<evidence type="ECO:0000256" key="2">
    <source>
        <dbReference type="SAM" id="MobiDB-lite"/>
    </source>
</evidence>
<reference evidence="3 4" key="1">
    <citation type="journal article" date="2023" name="Sci. Data">
        <title>Genome assembly of the Korean intertidal mud-creeper Batillaria attramentaria.</title>
        <authorList>
            <person name="Patra A.K."/>
            <person name="Ho P.T."/>
            <person name="Jun S."/>
            <person name="Lee S.J."/>
            <person name="Kim Y."/>
            <person name="Won Y.J."/>
        </authorList>
    </citation>
    <scope>NUCLEOTIDE SEQUENCE [LARGE SCALE GENOMIC DNA]</scope>
    <source>
        <strain evidence="3">Wonlab-2016</strain>
    </source>
</reference>
<dbReference type="AlphaFoldDB" id="A0ABD0JKU2"/>
<dbReference type="PANTHER" id="PTHR11505">
    <property type="entry name" value="L1 TRANSPOSABLE ELEMENT-RELATED"/>
    <property type="match status" value="1"/>
</dbReference>
<name>A0ABD0JKU2_9CAEN</name>
<organism evidence="3 4">
    <name type="scientific">Batillaria attramentaria</name>
    <dbReference type="NCBI Taxonomy" id="370345"/>
    <lineage>
        <taxon>Eukaryota</taxon>
        <taxon>Metazoa</taxon>
        <taxon>Spiralia</taxon>
        <taxon>Lophotrochozoa</taxon>
        <taxon>Mollusca</taxon>
        <taxon>Gastropoda</taxon>
        <taxon>Caenogastropoda</taxon>
        <taxon>Sorbeoconcha</taxon>
        <taxon>Cerithioidea</taxon>
        <taxon>Batillariidae</taxon>
        <taxon>Batillaria</taxon>
    </lineage>
</organism>
<sequence length="422" mass="45913">MGNRKKRTRQCGSDSSGATDANVTFLIDGDRSNLNTTMSDMNVQRILDKIVESKIETVNELTSQFSKSEHDLRDELEKVNGSLTQLQIENTRLRKTVEKYREEQVNLQSEIDSLKGIVKAQDLRMHDLEQYGRRNNIKIYGLAEGSKSETAVETGVVVRKFCRERLGVTVAETDIDIAHRLGARQRDRHRSIIVKFVRREVKQEVVRQRRKLKHSGIVVTDDLTPRHQQLLRNMKEVVGRDNCWSAEGSVFVKLGGQVKKVNIHSTQQEIRDQMERGERSSGSSGGASGGTSGGLSDSQSGGTTSGMSVGQSGALSGGQLGGQSGGPSGGMARGVSSPNLDLAAPLHHSSQQGPGSMTMASTPYTHFHSQPVRGFGRGRGRGSPANQGAATSPGDTPSRHPFPLDPHVHVAVNNTIEQFSPS</sequence>
<dbReference type="Gene3D" id="3.30.70.1820">
    <property type="entry name" value="L1 transposable element, RRM domain"/>
    <property type="match status" value="1"/>
</dbReference>
<feature type="compositionally biased region" description="Polar residues" evidence="2">
    <location>
        <begin position="348"/>
        <end position="368"/>
    </location>
</feature>
<evidence type="ECO:0000313" key="4">
    <source>
        <dbReference type="Proteomes" id="UP001519460"/>
    </source>
</evidence>
<feature type="compositionally biased region" description="Basic and acidic residues" evidence="2">
    <location>
        <begin position="269"/>
        <end position="279"/>
    </location>
</feature>
<feature type="compositionally biased region" description="Gly residues" evidence="2">
    <location>
        <begin position="315"/>
        <end position="332"/>
    </location>
</feature>
<evidence type="ECO:0000313" key="3">
    <source>
        <dbReference type="EMBL" id="KAK7475499.1"/>
    </source>
</evidence>
<keyword evidence="1" id="KW-0175">Coiled coil</keyword>
<feature type="compositionally biased region" description="Low complexity" evidence="2">
    <location>
        <begin position="294"/>
        <end position="314"/>
    </location>
</feature>
<feature type="region of interest" description="Disordered" evidence="2">
    <location>
        <begin position="268"/>
        <end position="406"/>
    </location>
</feature>
<evidence type="ECO:0000256" key="1">
    <source>
        <dbReference type="SAM" id="Coils"/>
    </source>
</evidence>
<feature type="compositionally biased region" description="Gly residues" evidence="2">
    <location>
        <begin position="283"/>
        <end position="293"/>
    </location>
</feature>
<dbReference type="InterPro" id="IPR004244">
    <property type="entry name" value="Transposase_22"/>
</dbReference>
<gene>
    <name evidence="3" type="ORF">BaRGS_00033255</name>
</gene>
<proteinExistence type="predicted"/>
<dbReference type="EMBL" id="JACVVK020000404">
    <property type="protein sequence ID" value="KAK7475499.1"/>
    <property type="molecule type" value="Genomic_DNA"/>
</dbReference>
<protein>
    <submittedName>
        <fullName evidence="3">Uncharacterized protein</fullName>
    </submittedName>
</protein>